<dbReference type="AlphaFoldDB" id="U5QKK4"/>
<dbReference type="InterPro" id="IPR008816">
    <property type="entry name" value="Gly_zipper_2TM_dom"/>
</dbReference>
<dbReference type="OrthoDB" id="9767597at2"/>
<accession>U5QKK4</accession>
<feature type="region of interest" description="Disordered" evidence="1">
    <location>
        <begin position="139"/>
        <end position="231"/>
    </location>
</feature>
<dbReference type="Proteomes" id="UP000017396">
    <property type="component" value="Chromosome"/>
</dbReference>
<evidence type="ECO:0000313" key="4">
    <source>
        <dbReference type="EMBL" id="AGY59446.1"/>
    </source>
</evidence>
<dbReference type="EMBL" id="CP003587">
    <property type="protein sequence ID" value="AGY59446.1"/>
    <property type="molecule type" value="Genomic_DNA"/>
</dbReference>
<evidence type="ECO:0000256" key="1">
    <source>
        <dbReference type="SAM" id="MobiDB-lite"/>
    </source>
</evidence>
<feature type="compositionally biased region" description="Low complexity" evidence="1">
    <location>
        <begin position="180"/>
        <end position="192"/>
    </location>
</feature>
<dbReference type="Pfam" id="PF05433">
    <property type="entry name" value="Rick_17kDa_Anti"/>
    <property type="match status" value="1"/>
</dbReference>
<dbReference type="HOGENOM" id="CLU_729124_0_0_3"/>
<keyword evidence="2" id="KW-0732">Signal</keyword>
<sequence length="409" mass="42673">MGSATRWRCGVALALSMCLTLCQGLPLLAASTQQLREAIDRSGLVGSRFELQRNASRLTILSEQIFPNTDELKLALLQMASLLESSEPGLQKVTLRAYLLNKPNPYEGSIAPAVASRLQRDGDPEMLAKIDLTSVRGPAKRSPLIAASEPIANRSDDENIPVLGDPIDAPPARTPPAPRPARSAPPKGRSASLGDLAVIGDPIYPGQKVADPARGDTSGASTPALADANNGSRPFNTRVSVLRAGSPIPVLLDREVIVSGDQPVAFQAVVLQDILSDEGDLVVPGGSRVRGTVEPTPSGARLTLRELTINNRQYAIRAVSPVYPSQVSRSGGDMGTGMAIGGVVGGVGGSILGGSVDRRWGGLWGGLLGGLLGSFLGGSLSRPQVRTTVVIPQGTINPQLVDDLTIGNY</sequence>
<keyword evidence="5" id="KW-1185">Reference proteome</keyword>
<dbReference type="PATRIC" id="fig|1183438.3.peg.3147"/>
<evidence type="ECO:0000259" key="3">
    <source>
        <dbReference type="Pfam" id="PF05433"/>
    </source>
</evidence>
<reference evidence="4 5" key="1">
    <citation type="journal article" date="2013" name="PLoS ONE">
        <title>Cultivation and Complete Genome Sequencing of Gloeobacter kilaueensis sp. nov., from a Lava Cave in Kilauea Caldera, Hawai'i.</title>
        <authorList>
            <person name="Saw J.H."/>
            <person name="Schatz M."/>
            <person name="Brown M.V."/>
            <person name="Kunkel D.D."/>
            <person name="Foster J.S."/>
            <person name="Shick H."/>
            <person name="Christensen S."/>
            <person name="Hou S."/>
            <person name="Wan X."/>
            <person name="Donachie S.P."/>
        </authorList>
    </citation>
    <scope>NUCLEOTIDE SEQUENCE [LARGE SCALE GENOMIC DNA]</scope>
    <source>
        <strain evidence="5">JS</strain>
    </source>
</reference>
<feature type="compositionally biased region" description="Pro residues" evidence="1">
    <location>
        <begin position="168"/>
        <end position="179"/>
    </location>
</feature>
<dbReference type="STRING" id="1183438.GKIL_3200"/>
<evidence type="ECO:0000313" key="5">
    <source>
        <dbReference type="Proteomes" id="UP000017396"/>
    </source>
</evidence>
<feature type="signal peptide" evidence="2">
    <location>
        <begin position="1"/>
        <end position="29"/>
    </location>
</feature>
<dbReference type="KEGG" id="glj:GKIL_3200"/>
<proteinExistence type="predicted"/>
<protein>
    <recommendedName>
        <fullName evidence="3">Glycine zipper 2TM domain-containing protein</fullName>
    </recommendedName>
</protein>
<dbReference type="RefSeq" id="WP_023174719.1">
    <property type="nucleotide sequence ID" value="NC_022600.1"/>
</dbReference>
<organism evidence="4 5">
    <name type="scientific">Gloeobacter kilaueensis (strain ATCC BAA-2537 / CCAP 1431/1 / ULC 316 / JS1)</name>
    <dbReference type="NCBI Taxonomy" id="1183438"/>
    <lineage>
        <taxon>Bacteria</taxon>
        <taxon>Bacillati</taxon>
        <taxon>Cyanobacteriota</taxon>
        <taxon>Cyanophyceae</taxon>
        <taxon>Gloeobacterales</taxon>
        <taxon>Gloeobacteraceae</taxon>
        <taxon>Gloeobacter</taxon>
    </lineage>
</organism>
<name>U5QKK4_GLOK1</name>
<feature type="domain" description="Glycine zipper 2TM" evidence="3">
    <location>
        <begin position="340"/>
        <end position="379"/>
    </location>
</feature>
<evidence type="ECO:0000256" key="2">
    <source>
        <dbReference type="SAM" id="SignalP"/>
    </source>
</evidence>
<feature type="chain" id="PRO_5004664040" description="Glycine zipper 2TM domain-containing protein" evidence="2">
    <location>
        <begin position="30"/>
        <end position="409"/>
    </location>
</feature>
<gene>
    <name evidence="4" type="ORF">GKIL_3200</name>
</gene>